<dbReference type="Proteomes" id="UP001253851">
    <property type="component" value="Unassembled WGS sequence"/>
</dbReference>
<dbReference type="PIRSF" id="PIRSF031551">
    <property type="entry name" value="DUF1706"/>
    <property type="match status" value="1"/>
</dbReference>
<dbReference type="InterPro" id="IPR012550">
    <property type="entry name" value="DUF1706"/>
</dbReference>
<dbReference type="Gene3D" id="1.20.120.450">
    <property type="entry name" value="dinb family like domain"/>
    <property type="match status" value="1"/>
</dbReference>
<dbReference type="PANTHER" id="PTHR40658">
    <property type="match status" value="1"/>
</dbReference>
<dbReference type="AlphaFoldDB" id="A0ABD5FNU1"/>
<reference evidence="1 2" key="1">
    <citation type="submission" date="2023-03" db="EMBL/GenBank/DDBJ databases">
        <authorList>
            <person name="Shen W."/>
            <person name="Cai J."/>
        </authorList>
    </citation>
    <scope>NUCLEOTIDE SEQUENCE [LARGE SCALE GENOMIC DNA]</scope>
    <source>
        <strain evidence="1 2">B516</strain>
    </source>
</reference>
<dbReference type="RefSeq" id="WP_142973074.1">
    <property type="nucleotide sequence ID" value="NZ_CABGRH010000002.1"/>
</dbReference>
<sequence length="175" mass="20761">MRQYESKAALIQEITERYQKFRQEFDEIPEALRNQRIASVDKTPSENLSYQIGWVSLLLSWEAQEQQGISVHTPAEGYKWNNLGGLYQSFYQTYGSLTLAQQQELLDQKVTALCQWIEGLSDQELFEARKRDWATTKAQWPVYKWIHINTVAPFTNFRTKIRKWKKEALHWSIEK</sequence>
<accession>A0ABD5FNU1</accession>
<dbReference type="InterPro" id="IPR034660">
    <property type="entry name" value="DinB/YfiT-like"/>
</dbReference>
<dbReference type="PANTHER" id="PTHR40658:SF3">
    <property type="entry name" value="CLBS_DFSB FAMILY FOUR-HELIX BUNDLE PROTEIN"/>
    <property type="match status" value="1"/>
</dbReference>
<evidence type="ECO:0000313" key="2">
    <source>
        <dbReference type="Proteomes" id="UP001253851"/>
    </source>
</evidence>
<name>A0ABD5FNU1_ENTCA</name>
<comment type="caution">
    <text evidence="1">The sequence shown here is derived from an EMBL/GenBank/DDBJ whole genome shotgun (WGS) entry which is preliminary data.</text>
</comment>
<evidence type="ECO:0000313" key="1">
    <source>
        <dbReference type="EMBL" id="MDT2983803.1"/>
    </source>
</evidence>
<organism evidence="1 2">
    <name type="scientific">Enterococcus casseliflavus</name>
    <name type="common">Enterococcus flavescens</name>
    <dbReference type="NCBI Taxonomy" id="37734"/>
    <lineage>
        <taxon>Bacteria</taxon>
        <taxon>Bacillati</taxon>
        <taxon>Bacillota</taxon>
        <taxon>Bacilli</taxon>
        <taxon>Lactobacillales</taxon>
        <taxon>Enterococcaceae</taxon>
        <taxon>Enterococcus</taxon>
    </lineage>
</organism>
<dbReference type="Pfam" id="PF08020">
    <property type="entry name" value="DUF1706"/>
    <property type="match status" value="1"/>
</dbReference>
<gene>
    <name evidence="1" type="ORF">P7I34_14085</name>
</gene>
<protein>
    <submittedName>
        <fullName evidence="1">ClbS/DfsB family four-helix bundle protein</fullName>
    </submittedName>
</protein>
<proteinExistence type="predicted"/>
<dbReference type="EMBL" id="JARQDZ010000009">
    <property type="protein sequence ID" value="MDT2983803.1"/>
    <property type="molecule type" value="Genomic_DNA"/>
</dbReference>